<dbReference type="Proteomes" id="UP000541610">
    <property type="component" value="Unassembled WGS sequence"/>
</dbReference>
<proteinExistence type="predicted"/>
<feature type="region of interest" description="Disordered" evidence="6">
    <location>
        <begin position="336"/>
        <end position="442"/>
    </location>
</feature>
<accession>A0A7J6NVP3</accession>
<dbReference type="InterPro" id="IPR001179">
    <property type="entry name" value="PPIase_FKBP_dom"/>
</dbReference>
<evidence type="ECO:0000313" key="8">
    <source>
        <dbReference type="EMBL" id="KAF4687929.1"/>
    </source>
</evidence>
<dbReference type="EC" id="5.2.1.8" evidence="2 5"/>
<organism evidence="8 9">
    <name type="scientific">Perkinsus olseni</name>
    <name type="common">Perkinsus atlanticus</name>
    <dbReference type="NCBI Taxonomy" id="32597"/>
    <lineage>
        <taxon>Eukaryota</taxon>
        <taxon>Sar</taxon>
        <taxon>Alveolata</taxon>
        <taxon>Perkinsozoa</taxon>
        <taxon>Perkinsea</taxon>
        <taxon>Perkinsida</taxon>
        <taxon>Perkinsidae</taxon>
        <taxon>Perkinsus</taxon>
    </lineage>
</organism>
<protein>
    <recommendedName>
        <fullName evidence="2 5">peptidylprolyl isomerase</fullName>
        <ecNumber evidence="2 5">5.2.1.8</ecNumber>
    </recommendedName>
</protein>
<evidence type="ECO:0000313" key="9">
    <source>
        <dbReference type="Proteomes" id="UP000541610"/>
    </source>
</evidence>
<comment type="caution">
    <text evidence="8">The sequence shown here is derived from an EMBL/GenBank/DDBJ whole genome shotgun (WGS) entry which is preliminary data.</text>
</comment>
<evidence type="ECO:0000256" key="1">
    <source>
        <dbReference type="ARBA" id="ARBA00000971"/>
    </source>
</evidence>
<feature type="domain" description="PPIase FKBP-type" evidence="7">
    <location>
        <begin position="85"/>
        <end position="173"/>
    </location>
</feature>
<sequence>MSARGFSCGRARFGDAVVLRRGGVLVVLAVAIGMMRAQGVTECEVIDKKKFYASKRCAETEFRDGPKGLKYREVKIGEGKTATKGSLCTVHYEGKSLSGSRMECTFKNSLTGIRFYCGKRRSPQPTVAAFLNEGVVGMREGGHREMIVPPHMHYPERWPNRILIYEVSLMRVRGGEGNEEADAVEKEEFDNMPWLAKVLDLSDYISFHLRRARIELGYATLFLEAESICRFFAEFISSSSPNVSMVSADIRAARSPGSPSRKDGRREWYRSVENNGKDVGRSLSVSDDDESLAGYLRKGKGKGKGKAWRKGKGWQDGQDWGANYWRGTGFYVAKNKGSPLRKGKGWRDEQDCGWRVGKGKGKGRSDDYASESDVGSGADEELGNDKRKQDEQDFPKAPSERRNRTRSADSGAEQDIERRGKGGKGRSYALGKGKGWRGEQDFPRKGKGKGYRFYIGYYPKGGKGYYIPWGKGKGYLPRWKGKGKGVVAQADSESEAESDTEAMGKGGKGRYIALGKGKGRQDYQEFSRGFGKGKGKGYWVVPAKGKGKGWGYAPPVWGKGFYYEAVPARKGKGIMGRGYRCEDD</sequence>
<evidence type="ECO:0000256" key="6">
    <source>
        <dbReference type="SAM" id="MobiDB-lite"/>
    </source>
</evidence>
<dbReference type="OrthoDB" id="1902587at2759"/>
<evidence type="ECO:0000259" key="7">
    <source>
        <dbReference type="PROSITE" id="PS50059"/>
    </source>
</evidence>
<dbReference type="Gene3D" id="3.10.50.40">
    <property type="match status" value="1"/>
</dbReference>
<evidence type="ECO:0000256" key="3">
    <source>
        <dbReference type="ARBA" id="ARBA00023110"/>
    </source>
</evidence>
<dbReference type="EMBL" id="JABANP010000168">
    <property type="protein sequence ID" value="KAF4687929.1"/>
    <property type="molecule type" value="Genomic_DNA"/>
</dbReference>
<reference evidence="8 9" key="1">
    <citation type="submission" date="2020-04" db="EMBL/GenBank/DDBJ databases">
        <title>Perkinsus olseni comparative genomics.</title>
        <authorList>
            <person name="Bogema D.R."/>
        </authorList>
    </citation>
    <scope>NUCLEOTIDE SEQUENCE [LARGE SCALE GENOMIC DNA]</scope>
    <source>
        <strain evidence="8">00978-12</strain>
    </source>
</reference>
<dbReference type="Pfam" id="PF00254">
    <property type="entry name" value="FKBP_C"/>
    <property type="match status" value="1"/>
</dbReference>
<keyword evidence="4 5" id="KW-0413">Isomerase</keyword>
<dbReference type="InterPro" id="IPR046357">
    <property type="entry name" value="PPIase_dom_sf"/>
</dbReference>
<feature type="region of interest" description="Disordered" evidence="6">
    <location>
        <begin position="294"/>
        <end position="313"/>
    </location>
</feature>
<dbReference type="PANTHER" id="PTHR43811:SF19">
    <property type="entry name" value="39 KDA FK506-BINDING NUCLEAR PROTEIN"/>
    <property type="match status" value="1"/>
</dbReference>
<keyword evidence="3 5" id="KW-0697">Rotamase</keyword>
<dbReference type="PROSITE" id="PS50059">
    <property type="entry name" value="FKBP_PPIASE"/>
    <property type="match status" value="1"/>
</dbReference>
<evidence type="ECO:0000256" key="2">
    <source>
        <dbReference type="ARBA" id="ARBA00013194"/>
    </source>
</evidence>
<dbReference type="GO" id="GO:0003755">
    <property type="term" value="F:peptidyl-prolyl cis-trans isomerase activity"/>
    <property type="evidence" value="ECO:0007669"/>
    <property type="project" value="UniProtKB-KW"/>
</dbReference>
<evidence type="ECO:0000256" key="5">
    <source>
        <dbReference type="PROSITE-ProRule" id="PRU00277"/>
    </source>
</evidence>
<feature type="compositionally biased region" description="Basic residues" evidence="6">
    <location>
        <begin position="297"/>
        <end position="312"/>
    </location>
</feature>
<gene>
    <name evidence="8" type="ORF">FOZ60_003320</name>
</gene>
<feature type="compositionally biased region" description="Basic and acidic residues" evidence="6">
    <location>
        <begin position="383"/>
        <end position="402"/>
    </location>
</feature>
<name>A0A7J6NVP3_PEROL</name>
<comment type="catalytic activity">
    <reaction evidence="1 5">
        <text>[protein]-peptidylproline (omega=180) = [protein]-peptidylproline (omega=0)</text>
        <dbReference type="Rhea" id="RHEA:16237"/>
        <dbReference type="Rhea" id="RHEA-COMP:10747"/>
        <dbReference type="Rhea" id="RHEA-COMP:10748"/>
        <dbReference type="ChEBI" id="CHEBI:83833"/>
        <dbReference type="ChEBI" id="CHEBI:83834"/>
        <dbReference type="EC" id="5.2.1.8"/>
    </reaction>
</comment>
<dbReference type="SUPFAM" id="SSF54534">
    <property type="entry name" value="FKBP-like"/>
    <property type="match status" value="1"/>
</dbReference>
<dbReference type="PANTHER" id="PTHR43811">
    <property type="entry name" value="FKBP-TYPE PEPTIDYL-PROLYL CIS-TRANS ISOMERASE FKPA"/>
    <property type="match status" value="1"/>
</dbReference>
<evidence type="ECO:0000256" key="4">
    <source>
        <dbReference type="ARBA" id="ARBA00023235"/>
    </source>
</evidence>
<dbReference type="AlphaFoldDB" id="A0A7J6NVP3"/>